<evidence type="ECO:0000313" key="2">
    <source>
        <dbReference type="Proteomes" id="UP000002535"/>
    </source>
</evidence>
<reference evidence="1 2" key="1">
    <citation type="journal article" date="2007" name="PLoS Genet.">
        <title>Patterns and implications of gene gain and loss in the evolution of Prochlorococcus.</title>
        <authorList>
            <person name="Kettler G.C."/>
            <person name="Martiny A.C."/>
            <person name="Huang K."/>
            <person name="Zucker J."/>
            <person name="Coleman M.L."/>
            <person name="Rodrigue S."/>
            <person name="Chen F."/>
            <person name="Lapidus A."/>
            <person name="Ferriera S."/>
            <person name="Johnson J."/>
            <person name="Steglich C."/>
            <person name="Church G.M."/>
            <person name="Richardson P."/>
            <person name="Chisholm S.W."/>
        </authorList>
    </citation>
    <scope>NUCLEOTIDE SEQUENCE [LARGE SCALE GENOMIC DNA]</scope>
    <source>
        <strain evidence="1 2">NATL2A</strain>
    </source>
</reference>
<sequence>MGSGHPYYPIDPWSLEGLLFNCSCISSTINFFNTSIHNNKTRKNEMDKEYKLSIHKSRNSN</sequence>
<dbReference type="KEGG" id="pmn:PMN2A_1906"/>
<dbReference type="HOGENOM" id="CLU_2919078_0_0_3"/>
<accession>A7MDA6</accession>
<proteinExistence type="predicted"/>
<dbReference type="EMBL" id="CP000095">
    <property type="protein sequence ID" value="ABU23844.1"/>
    <property type="molecule type" value="Genomic_DNA"/>
</dbReference>
<organism evidence="1 2">
    <name type="scientific">Prochlorococcus marinus (strain NATL2A)</name>
    <dbReference type="NCBI Taxonomy" id="59920"/>
    <lineage>
        <taxon>Bacteria</taxon>
        <taxon>Bacillati</taxon>
        <taxon>Cyanobacteriota</taxon>
        <taxon>Cyanophyceae</taxon>
        <taxon>Synechococcales</taxon>
        <taxon>Prochlorococcaceae</taxon>
        <taxon>Prochlorococcus</taxon>
    </lineage>
</organism>
<evidence type="ECO:0000313" key="1">
    <source>
        <dbReference type="EMBL" id="ABU23844.1"/>
    </source>
</evidence>
<name>A7MDA6_PROMT</name>
<gene>
    <name evidence="1" type="ordered locus">PMN2A_1906</name>
</gene>
<keyword evidence="2" id="KW-1185">Reference proteome</keyword>
<dbReference type="AlphaFoldDB" id="A7MDA6"/>
<dbReference type="STRING" id="59920.PMN2A_1906"/>
<dbReference type="Proteomes" id="UP000002535">
    <property type="component" value="Chromosome"/>
</dbReference>
<protein>
    <submittedName>
        <fullName evidence="1">Uncharacterized protein</fullName>
    </submittedName>
</protein>